<feature type="region of interest" description="Disordered" evidence="3">
    <location>
        <begin position="471"/>
        <end position="564"/>
    </location>
</feature>
<dbReference type="CDD" id="cd00180">
    <property type="entry name" value="PKc"/>
    <property type="match status" value="1"/>
</dbReference>
<evidence type="ECO:0000256" key="2">
    <source>
        <dbReference type="SAM" id="Coils"/>
    </source>
</evidence>
<feature type="region of interest" description="Disordered" evidence="3">
    <location>
        <begin position="73"/>
        <end position="107"/>
    </location>
</feature>
<dbReference type="Pfam" id="PF00069">
    <property type="entry name" value="Pkinase"/>
    <property type="match status" value="1"/>
</dbReference>
<dbReference type="PROSITE" id="PS00107">
    <property type="entry name" value="PROTEIN_KINASE_ATP"/>
    <property type="match status" value="1"/>
</dbReference>
<dbReference type="GO" id="GO:0004674">
    <property type="term" value="F:protein serine/threonine kinase activity"/>
    <property type="evidence" value="ECO:0007669"/>
    <property type="project" value="TreeGrafter"/>
</dbReference>
<dbReference type="EMBL" id="JAPEVA010000045">
    <property type="protein sequence ID" value="KAJ4404180.1"/>
    <property type="molecule type" value="Genomic_DNA"/>
</dbReference>
<dbReference type="Gene3D" id="1.10.510.10">
    <property type="entry name" value="Transferase(Phosphotransferase) domain 1"/>
    <property type="match status" value="1"/>
</dbReference>
<feature type="coiled-coil region" evidence="2">
    <location>
        <begin position="188"/>
        <end position="215"/>
    </location>
</feature>
<evidence type="ECO:0000256" key="1">
    <source>
        <dbReference type="PROSITE-ProRule" id="PRU10141"/>
    </source>
</evidence>
<evidence type="ECO:0000313" key="5">
    <source>
        <dbReference type="EMBL" id="KAJ4404180.1"/>
    </source>
</evidence>
<dbReference type="Proteomes" id="UP001140510">
    <property type="component" value="Unassembled WGS sequence"/>
</dbReference>
<dbReference type="PANTHER" id="PTHR44167:SF30">
    <property type="entry name" value="PHOSPHORYLASE KINASE"/>
    <property type="match status" value="1"/>
</dbReference>
<feature type="compositionally biased region" description="Basic and acidic residues" evidence="3">
    <location>
        <begin position="540"/>
        <end position="564"/>
    </location>
</feature>
<dbReference type="PANTHER" id="PTHR44167">
    <property type="entry name" value="OVARIAN-SPECIFIC SERINE/THREONINE-PROTEIN KINASE LOK-RELATED"/>
    <property type="match status" value="1"/>
</dbReference>
<dbReference type="GO" id="GO:0005524">
    <property type="term" value="F:ATP binding"/>
    <property type="evidence" value="ECO:0007669"/>
    <property type="project" value="UniProtKB-UniRule"/>
</dbReference>
<gene>
    <name evidence="5" type="ORF">N0V91_006083</name>
</gene>
<feature type="domain" description="Protein kinase" evidence="4">
    <location>
        <begin position="150"/>
        <end position="458"/>
    </location>
</feature>
<keyword evidence="1" id="KW-0547">Nucleotide-binding</keyword>
<dbReference type="SMART" id="SM00220">
    <property type="entry name" value="S_TKc"/>
    <property type="match status" value="1"/>
</dbReference>
<accession>A0A9W8ZFH2</accession>
<dbReference type="SUPFAM" id="SSF56112">
    <property type="entry name" value="Protein kinase-like (PK-like)"/>
    <property type="match status" value="1"/>
</dbReference>
<feature type="compositionally biased region" description="Basic and acidic residues" evidence="3">
    <location>
        <begin position="513"/>
        <end position="530"/>
    </location>
</feature>
<keyword evidence="2" id="KW-0175">Coiled coil</keyword>
<feature type="binding site" evidence="1">
    <location>
        <position position="179"/>
    </location>
    <ligand>
        <name>ATP</name>
        <dbReference type="ChEBI" id="CHEBI:30616"/>
    </ligand>
</feature>
<name>A0A9W8ZFH2_9PLEO</name>
<dbReference type="PROSITE" id="PS50011">
    <property type="entry name" value="PROTEIN_KINASE_DOM"/>
    <property type="match status" value="1"/>
</dbReference>
<feature type="compositionally biased region" description="Polar residues" evidence="3">
    <location>
        <begin position="494"/>
        <end position="503"/>
    </location>
</feature>
<dbReference type="GO" id="GO:0044773">
    <property type="term" value="P:mitotic DNA damage checkpoint signaling"/>
    <property type="evidence" value="ECO:0007669"/>
    <property type="project" value="TreeGrafter"/>
</dbReference>
<evidence type="ECO:0000256" key="3">
    <source>
        <dbReference type="SAM" id="MobiDB-lite"/>
    </source>
</evidence>
<evidence type="ECO:0000259" key="4">
    <source>
        <dbReference type="PROSITE" id="PS50011"/>
    </source>
</evidence>
<keyword evidence="6" id="KW-1185">Reference proteome</keyword>
<keyword evidence="1" id="KW-0067">ATP-binding</keyword>
<dbReference type="InterPro" id="IPR017441">
    <property type="entry name" value="Protein_kinase_ATP_BS"/>
</dbReference>
<feature type="compositionally biased region" description="Polar residues" evidence="3">
    <location>
        <begin position="79"/>
        <end position="93"/>
    </location>
</feature>
<proteinExistence type="predicted"/>
<evidence type="ECO:0000313" key="6">
    <source>
        <dbReference type="Proteomes" id="UP001140510"/>
    </source>
</evidence>
<comment type="caution">
    <text evidence="5">The sequence shown here is derived from an EMBL/GenBank/DDBJ whole genome shotgun (WGS) entry which is preliminary data.</text>
</comment>
<dbReference type="InterPro" id="IPR000719">
    <property type="entry name" value="Prot_kinase_dom"/>
</dbReference>
<organism evidence="5 6">
    <name type="scientific">Didymella pomorum</name>
    <dbReference type="NCBI Taxonomy" id="749634"/>
    <lineage>
        <taxon>Eukaryota</taxon>
        <taxon>Fungi</taxon>
        <taxon>Dikarya</taxon>
        <taxon>Ascomycota</taxon>
        <taxon>Pezizomycotina</taxon>
        <taxon>Dothideomycetes</taxon>
        <taxon>Pleosporomycetidae</taxon>
        <taxon>Pleosporales</taxon>
        <taxon>Pleosporineae</taxon>
        <taxon>Didymellaceae</taxon>
        <taxon>Didymella</taxon>
    </lineage>
</organism>
<reference evidence="5" key="1">
    <citation type="submission" date="2022-10" db="EMBL/GenBank/DDBJ databases">
        <title>Tapping the CABI collections for fungal endophytes: first genome assemblies for Collariella, Neodidymelliopsis, Ascochyta clinopodiicola, Didymella pomorum, Didymosphaeria variabile, Neocosmospora piperis and Neocucurbitaria cava.</title>
        <authorList>
            <person name="Hill R."/>
        </authorList>
    </citation>
    <scope>NUCLEOTIDE SEQUENCE</scope>
    <source>
        <strain evidence="5">IMI 355091</strain>
    </source>
</reference>
<protein>
    <recommendedName>
        <fullName evidence="4">Protein kinase domain-containing protein</fullName>
    </recommendedName>
</protein>
<dbReference type="OrthoDB" id="4062651at2759"/>
<dbReference type="GO" id="GO:0005634">
    <property type="term" value="C:nucleus"/>
    <property type="evidence" value="ECO:0007669"/>
    <property type="project" value="TreeGrafter"/>
</dbReference>
<dbReference type="Gene3D" id="3.30.200.20">
    <property type="entry name" value="Phosphorylase Kinase, domain 1"/>
    <property type="match status" value="1"/>
</dbReference>
<dbReference type="AlphaFoldDB" id="A0A9W8ZFH2"/>
<sequence length="564" mass="63628">MTSTRPSGTQFFWPNVSLDSVERECKRSGDSYEAGYHDGVQGYWIIVSKHQASKGKSRLSIPTTKRDHRIRSASPILPANNTISRQTDGQVADSTRRNSKAPLGTNRTNVTKEVPKRRLSAVLLGHLESSSADDSISIWEGSTTGARYEYIQGEMLGKGSFGEVRKVSVKGYEGSVARKSMFLQSRNKRQIQKEKDRIQREVENLQRARHKHVVNILDCYTEQERNFTTYYLIMSPVGDKDLETLLDKYPKMSVTDQDKYKRRVSRWFHCLASALAYMHQQGIRHEDIKPSNIIHRGDTIYFTDFSSSRVFKPDFETATTSTVETTRRFAAPEVLNTYDDEIHIRSGNAIKHTGKDGKTTYEVPHGRQSDVFSLALVFAEMAIVFNKSVAELHSFVLVVDNSKRTPLYHEVIDRLGLWFAKELNSKRGLKLWQCCLQPMLREKRTSRPSALNVLHTLQREQPVGKVADDGCQTMLPPAPKIRIQVPRADKEETNGSQGPTQTKRATKAANVDTKGRGIDEPGPKAADHGKSKQKANGADAAKRVERSKESTPGKEDSNTKMRQT</sequence>
<dbReference type="InterPro" id="IPR011009">
    <property type="entry name" value="Kinase-like_dom_sf"/>
</dbReference>